<dbReference type="PANTHER" id="PTHR32060">
    <property type="entry name" value="TAIL-SPECIFIC PROTEASE"/>
    <property type="match status" value="1"/>
</dbReference>
<dbReference type="SMART" id="SM00245">
    <property type="entry name" value="TSPc"/>
    <property type="match status" value="1"/>
</dbReference>
<dbReference type="InterPro" id="IPR029045">
    <property type="entry name" value="ClpP/crotonase-like_dom_sf"/>
</dbReference>
<proteinExistence type="predicted"/>
<accession>A0ABM6Q235</accession>
<dbReference type="RefSeq" id="WP_165731239.1">
    <property type="nucleotide sequence ID" value="NZ_CP019336.1"/>
</dbReference>
<dbReference type="Pfam" id="PF03572">
    <property type="entry name" value="Peptidase_S41"/>
    <property type="match status" value="1"/>
</dbReference>
<protein>
    <submittedName>
        <fullName evidence="2">Peptidase S41</fullName>
    </submittedName>
</protein>
<keyword evidence="3" id="KW-1185">Reference proteome</keyword>
<dbReference type="CDD" id="cd07561">
    <property type="entry name" value="Peptidase_S41_CPP_like"/>
    <property type="match status" value="1"/>
</dbReference>
<dbReference type="InterPro" id="IPR005151">
    <property type="entry name" value="Tail-specific_protease"/>
</dbReference>
<dbReference type="Gene3D" id="3.30.750.170">
    <property type="match status" value="1"/>
</dbReference>
<feature type="domain" description="Tail specific protease" evidence="1">
    <location>
        <begin position="201"/>
        <end position="431"/>
    </location>
</feature>
<dbReference type="SUPFAM" id="SSF52096">
    <property type="entry name" value="ClpP/crotonase"/>
    <property type="match status" value="1"/>
</dbReference>
<reference evidence="2 3" key="1">
    <citation type="submission" date="2017-02" db="EMBL/GenBank/DDBJ databases">
        <title>Trade-off between light-utilization and light-protection in marine flavobacteria.</title>
        <authorList>
            <person name="Kumagai Y."/>
            <person name="Yoshizawa S."/>
            <person name="Kogure K."/>
            <person name="Iwasaki W."/>
        </authorList>
    </citation>
    <scope>NUCLEOTIDE SEQUENCE [LARGE SCALE GENOMIC DNA]</scope>
    <source>
        <strain evidence="2 3">KCTC 23670</strain>
    </source>
</reference>
<evidence type="ECO:0000259" key="1">
    <source>
        <dbReference type="SMART" id="SM00245"/>
    </source>
</evidence>
<dbReference type="Proteomes" id="UP000232721">
    <property type="component" value="Chromosome"/>
</dbReference>
<name>A0ABM6Q235_9FLAO</name>
<dbReference type="InterPro" id="IPR041613">
    <property type="entry name" value="Pept_S41_N"/>
</dbReference>
<gene>
    <name evidence="2" type="ORF">BTO15_14605</name>
</gene>
<dbReference type="Gene3D" id="3.90.226.10">
    <property type="entry name" value="2-enoyl-CoA Hydratase, Chain A, domain 1"/>
    <property type="match status" value="1"/>
</dbReference>
<dbReference type="InterPro" id="IPR036034">
    <property type="entry name" value="PDZ_sf"/>
</dbReference>
<dbReference type="Pfam" id="PF18294">
    <property type="entry name" value="Pept_S41_N"/>
    <property type="match status" value="1"/>
</dbReference>
<dbReference type="EMBL" id="CP019336">
    <property type="protein sequence ID" value="AUC23248.1"/>
    <property type="molecule type" value="Genomic_DNA"/>
</dbReference>
<dbReference type="Gene3D" id="2.30.42.10">
    <property type="match status" value="1"/>
</dbReference>
<evidence type="ECO:0000313" key="2">
    <source>
        <dbReference type="EMBL" id="AUC23248.1"/>
    </source>
</evidence>
<organism evidence="2 3">
    <name type="scientific">Polaribacter sejongensis</name>
    <dbReference type="NCBI Taxonomy" id="985043"/>
    <lineage>
        <taxon>Bacteria</taxon>
        <taxon>Pseudomonadati</taxon>
        <taxon>Bacteroidota</taxon>
        <taxon>Flavobacteriia</taxon>
        <taxon>Flavobacteriales</taxon>
        <taxon>Flavobacteriaceae</taxon>
    </lineage>
</organism>
<evidence type="ECO:0000313" key="3">
    <source>
        <dbReference type="Proteomes" id="UP000232721"/>
    </source>
</evidence>
<sequence>MTFKLFPKVIVFFIISLLFINCDKSEDGIPTDLEVENFIWGGLNAYYLWQSDVPDLADLRFSNQNQLNSYLEGSSSPENLFDNLLYTEENGYGLNEKGYDRFSWIVDDYVALENSFEGINLSTGMEFGINLFSVNATNVYGYVRYVIPTSDADIKGVTRGMIFTTVNGTQLTENNFQSLLFSNNTNLEIGLADFKDGIPIANGTTISLTKELVTENPVAISKVINDSGKKIGYLLYNQFSSSFDGELNAAFNYFETQLVDDLIIDLRYNGGGSVRTATYLGSMISTQPTDNVFSKQVWNEKAMKVFNPDNLIDYFPNEIKNTDENGAVILQESINSLNLATVYFIVSGSTASASELVINALRPYINVVLVGTTTRGKQVGSITLYDSEDYSRTGANLNVNHTYAMQPIVLKISNKDNQDEINGFTPEVTLPGVELAEDYGNLGDLGDPSEPLLAITIEYITAPEAKGVFKTNVQESPEIYNSKLATPASNNMYVDLK</sequence>
<dbReference type="PANTHER" id="PTHR32060:SF30">
    <property type="entry name" value="CARBOXY-TERMINAL PROCESSING PROTEASE CTPA"/>
    <property type="match status" value="1"/>
</dbReference>